<dbReference type="Proteomes" id="UP000250235">
    <property type="component" value="Unassembled WGS sequence"/>
</dbReference>
<dbReference type="AlphaFoldDB" id="A0A2Z7DAI4"/>
<dbReference type="EMBL" id="KQ989555">
    <property type="protein sequence ID" value="KZV54266.1"/>
    <property type="molecule type" value="Genomic_DNA"/>
</dbReference>
<protein>
    <submittedName>
        <fullName evidence="1">Uncharacterized protein</fullName>
    </submittedName>
</protein>
<name>A0A2Z7DAI4_9LAMI</name>
<proteinExistence type="predicted"/>
<gene>
    <name evidence="1" type="ORF">F511_27018</name>
</gene>
<evidence type="ECO:0000313" key="2">
    <source>
        <dbReference type="Proteomes" id="UP000250235"/>
    </source>
</evidence>
<sequence length="198" mass="21568">MFTFFVQIKLYPSIYKYGNEETLSRERKKNTSYSENSSHLSSSLAANAVVNCKPAKELRFWLWIGLGVDPVVQTLKCQFPRGIGRSQTPRCHQGGRALCSHVSAGVARLSRTPRRVLREPVDTRACTSCSRRARLVGCCSRLCAHPLVPPALAGRAGGRTPCAHVAHFVQHGCYTFAGGGAPPVRRCRGGDAVADLNS</sequence>
<keyword evidence="2" id="KW-1185">Reference proteome</keyword>
<accession>A0A2Z7DAI4</accession>
<reference evidence="1 2" key="1">
    <citation type="journal article" date="2015" name="Proc. Natl. Acad. Sci. U.S.A.">
        <title>The resurrection genome of Boea hygrometrica: A blueprint for survival of dehydration.</title>
        <authorList>
            <person name="Xiao L."/>
            <person name="Yang G."/>
            <person name="Zhang L."/>
            <person name="Yang X."/>
            <person name="Zhao S."/>
            <person name="Ji Z."/>
            <person name="Zhou Q."/>
            <person name="Hu M."/>
            <person name="Wang Y."/>
            <person name="Chen M."/>
            <person name="Xu Y."/>
            <person name="Jin H."/>
            <person name="Xiao X."/>
            <person name="Hu G."/>
            <person name="Bao F."/>
            <person name="Hu Y."/>
            <person name="Wan P."/>
            <person name="Li L."/>
            <person name="Deng X."/>
            <person name="Kuang T."/>
            <person name="Xiang C."/>
            <person name="Zhu J.K."/>
            <person name="Oliver M.J."/>
            <person name="He Y."/>
        </authorList>
    </citation>
    <scope>NUCLEOTIDE SEQUENCE [LARGE SCALE GENOMIC DNA]</scope>
    <source>
        <strain evidence="2">cv. XS01</strain>
    </source>
</reference>
<evidence type="ECO:0000313" key="1">
    <source>
        <dbReference type="EMBL" id="KZV54266.1"/>
    </source>
</evidence>
<organism evidence="1 2">
    <name type="scientific">Dorcoceras hygrometricum</name>
    <dbReference type="NCBI Taxonomy" id="472368"/>
    <lineage>
        <taxon>Eukaryota</taxon>
        <taxon>Viridiplantae</taxon>
        <taxon>Streptophyta</taxon>
        <taxon>Embryophyta</taxon>
        <taxon>Tracheophyta</taxon>
        <taxon>Spermatophyta</taxon>
        <taxon>Magnoliopsida</taxon>
        <taxon>eudicotyledons</taxon>
        <taxon>Gunneridae</taxon>
        <taxon>Pentapetalae</taxon>
        <taxon>asterids</taxon>
        <taxon>lamiids</taxon>
        <taxon>Lamiales</taxon>
        <taxon>Gesneriaceae</taxon>
        <taxon>Didymocarpoideae</taxon>
        <taxon>Trichosporeae</taxon>
        <taxon>Loxocarpinae</taxon>
        <taxon>Dorcoceras</taxon>
    </lineage>
</organism>